<protein>
    <submittedName>
        <fullName evidence="2">Uncharacterized protein</fullName>
    </submittedName>
</protein>
<keyword evidence="1" id="KW-0812">Transmembrane</keyword>
<sequence length="294" mass="33448">MSAFPKGLFGLFSHQSLRLPSSVRVAIFSTRPQFVHPPCSIRWHSPSPIRFFGTTVGRLQASKPPVAPIRSYVIGDPVLRKVHETRVPILLYKAQNRHLFTAGVYVFAFTLVGASLFMLRWGNDLPRDLPFFVGPTYVVVAFIMFGIAAYIFSSPVSRCRAIEVIPGVGGGPMQFRITTRKYPIFKDQVIVTNIGEPLLAQKIFPVARELQEAERARKQSLSEDLQDMSIIPRMWEIAARFIEQKWTSFFLRFKFAVLRFGIVKMEVYDTKWKIDCTGYLLEDGKAIDRLVAVD</sequence>
<comment type="caution">
    <text evidence="2">The sequence shown here is derived from an EMBL/GenBank/DDBJ whole genome shotgun (WGS) entry which is preliminary data.</text>
</comment>
<accession>A0A9P9DXV9</accession>
<dbReference type="EMBL" id="JAGMWT010000006">
    <property type="protein sequence ID" value="KAH7127002.1"/>
    <property type="molecule type" value="Genomic_DNA"/>
</dbReference>
<dbReference type="OrthoDB" id="4140442at2759"/>
<keyword evidence="1" id="KW-0472">Membrane</keyword>
<keyword evidence="3" id="KW-1185">Reference proteome</keyword>
<feature type="transmembrane region" description="Helical" evidence="1">
    <location>
        <begin position="131"/>
        <end position="152"/>
    </location>
</feature>
<keyword evidence="1" id="KW-1133">Transmembrane helix</keyword>
<name>A0A9P9DXV9_9PLEO</name>
<evidence type="ECO:0000256" key="1">
    <source>
        <dbReference type="SAM" id="Phobius"/>
    </source>
</evidence>
<reference evidence="2" key="1">
    <citation type="journal article" date="2021" name="Nat. Commun.">
        <title>Genetic determinants of endophytism in the Arabidopsis root mycobiome.</title>
        <authorList>
            <person name="Mesny F."/>
            <person name="Miyauchi S."/>
            <person name="Thiergart T."/>
            <person name="Pickel B."/>
            <person name="Atanasova L."/>
            <person name="Karlsson M."/>
            <person name="Huettel B."/>
            <person name="Barry K.W."/>
            <person name="Haridas S."/>
            <person name="Chen C."/>
            <person name="Bauer D."/>
            <person name="Andreopoulos W."/>
            <person name="Pangilinan J."/>
            <person name="LaButti K."/>
            <person name="Riley R."/>
            <person name="Lipzen A."/>
            <person name="Clum A."/>
            <person name="Drula E."/>
            <person name="Henrissat B."/>
            <person name="Kohler A."/>
            <person name="Grigoriev I.V."/>
            <person name="Martin F.M."/>
            <person name="Hacquard S."/>
        </authorList>
    </citation>
    <scope>NUCLEOTIDE SEQUENCE</scope>
    <source>
        <strain evidence="2">MPI-CAGE-CH-0243</strain>
    </source>
</reference>
<proteinExistence type="predicted"/>
<evidence type="ECO:0000313" key="3">
    <source>
        <dbReference type="Proteomes" id="UP000700596"/>
    </source>
</evidence>
<dbReference type="AlphaFoldDB" id="A0A9P9DXV9"/>
<organism evidence="2 3">
    <name type="scientific">Dendryphion nanum</name>
    <dbReference type="NCBI Taxonomy" id="256645"/>
    <lineage>
        <taxon>Eukaryota</taxon>
        <taxon>Fungi</taxon>
        <taxon>Dikarya</taxon>
        <taxon>Ascomycota</taxon>
        <taxon>Pezizomycotina</taxon>
        <taxon>Dothideomycetes</taxon>
        <taxon>Pleosporomycetidae</taxon>
        <taxon>Pleosporales</taxon>
        <taxon>Torulaceae</taxon>
        <taxon>Dendryphion</taxon>
    </lineage>
</organism>
<feature type="transmembrane region" description="Helical" evidence="1">
    <location>
        <begin position="99"/>
        <end position="119"/>
    </location>
</feature>
<gene>
    <name evidence="2" type="ORF">B0J11DRAFT_526963</name>
</gene>
<evidence type="ECO:0000313" key="2">
    <source>
        <dbReference type="EMBL" id="KAH7127002.1"/>
    </source>
</evidence>
<dbReference type="Proteomes" id="UP000700596">
    <property type="component" value="Unassembled WGS sequence"/>
</dbReference>